<keyword evidence="2" id="KW-1185">Reference proteome</keyword>
<dbReference type="EMBL" id="BIMR01000038">
    <property type="protein sequence ID" value="GCE75649.1"/>
    <property type="molecule type" value="Genomic_DNA"/>
</dbReference>
<proteinExistence type="predicted"/>
<reference evidence="1 2" key="1">
    <citation type="submission" date="2019-01" db="EMBL/GenBank/DDBJ databases">
        <title>Draft genome sequence of Cellulomonas takizawaensis strain TKZ-21.</title>
        <authorList>
            <person name="Yamamura H."/>
            <person name="Hayashi T."/>
            <person name="Hamada M."/>
            <person name="Serisawa Y."/>
            <person name="Matsuyama K."/>
            <person name="Nakagawa Y."/>
            <person name="Otoguro M."/>
            <person name="Yanagida F."/>
            <person name="Hayakawa M."/>
        </authorList>
    </citation>
    <scope>NUCLEOTIDE SEQUENCE [LARGE SCALE GENOMIC DNA]</scope>
    <source>
        <strain evidence="1 2">NBRC12680</strain>
    </source>
</reference>
<protein>
    <submittedName>
        <fullName evidence="1">Uncharacterized protein</fullName>
    </submittedName>
</protein>
<evidence type="ECO:0000313" key="1">
    <source>
        <dbReference type="EMBL" id="GCE75649.1"/>
    </source>
</evidence>
<dbReference type="AlphaFoldDB" id="A0A402DNF5"/>
<dbReference type="Proteomes" id="UP000289954">
    <property type="component" value="Unassembled WGS sequence"/>
</dbReference>
<sequence length="68" mass="6978">METAPLKSFATWARTSLIREVTARIAVVLASASAERVERPNAVEALERAVAAAGGGDKGKAAVADKVA</sequence>
<organism evidence="1 2">
    <name type="scientific">Cellulomonas biazotea</name>
    <dbReference type="NCBI Taxonomy" id="1709"/>
    <lineage>
        <taxon>Bacteria</taxon>
        <taxon>Bacillati</taxon>
        <taxon>Actinomycetota</taxon>
        <taxon>Actinomycetes</taxon>
        <taxon>Micrococcales</taxon>
        <taxon>Cellulomonadaceae</taxon>
        <taxon>Cellulomonas</taxon>
    </lineage>
</organism>
<dbReference type="RefSeq" id="WP_246013015.1">
    <property type="nucleotide sequence ID" value="NZ_BIMR01000038.1"/>
</dbReference>
<gene>
    <name evidence="1" type="ORF">CBZ_07050</name>
</gene>
<name>A0A402DNF5_9CELL</name>
<evidence type="ECO:0000313" key="2">
    <source>
        <dbReference type="Proteomes" id="UP000289954"/>
    </source>
</evidence>
<comment type="caution">
    <text evidence="1">The sequence shown here is derived from an EMBL/GenBank/DDBJ whole genome shotgun (WGS) entry which is preliminary data.</text>
</comment>
<accession>A0A402DNF5</accession>